<dbReference type="AlphaFoldDB" id="A0A839UM13"/>
<name>A0A839UM13_9GAMM</name>
<comment type="caution">
    <text evidence="2">The sequence shown here is derived from an EMBL/GenBank/DDBJ whole genome shotgun (WGS) entry which is preliminary data.</text>
</comment>
<dbReference type="InterPro" id="IPR028976">
    <property type="entry name" value="CheC-like_sf"/>
</dbReference>
<sequence length="203" mass="22167">MSYPLPFSETHRDCLQEVANVAMGAAAESLADYVGGFVELPIPVIRYLAPNQLYEGLIEQHGECQVSAGVQAFAGENGAAYAMVVVSDESLLALAKARQLTLDDLEVEQNLVRALTATITETCLTMMAELSGREFTFEPLFIAGMHEPLANLHLDDLVSLDFVTSVEICYTLENSPFACDLLLLFPETLNQPLLDLLDQILAQ</sequence>
<dbReference type="GO" id="GO:0006935">
    <property type="term" value="P:chemotaxis"/>
    <property type="evidence" value="ECO:0007669"/>
    <property type="project" value="UniProtKB-KW"/>
</dbReference>
<evidence type="ECO:0000313" key="3">
    <source>
        <dbReference type="Proteomes" id="UP000559987"/>
    </source>
</evidence>
<dbReference type="Gene3D" id="3.40.1550.10">
    <property type="entry name" value="CheC-like"/>
    <property type="match status" value="1"/>
</dbReference>
<accession>A0A839UM13</accession>
<gene>
    <name evidence="2" type="ORF">FHS30_000987</name>
</gene>
<keyword evidence="3" id="KW-1185">Reference proteome</keyword>
<dbReference type="Proteomes" id="UP000559987">
    <property type="component" value="Unassembled WGS sequence"/>
</dbReference>
<proteinExistence type="predicted"/>
<protein>
    <recommendedName>
        <fullName evidence="4">Chemotaxis protein CheC</fullName>
    </recommendedName>
</protein>
<dbReference type="SUPFAM" id="SSF103039">
    <property type="entry name" value="CheC-like"/>
    <property type="match status" value="1"/>
</dbReference>
<evidence type="ECO:0000313" key="2">
    <source>
        <dbReference type="EMBL" id="MBB3167811.1"/>
    </source>
</evidence>
<keyword evidence="1" id="KW-0145">Chemotaxis</keyword>
<reference evidence="2 3" key="1">
    <citation type="submission" date="2020-08" db="EMBL/GenBank/DDBJ databases">
        <title>Genomic Encyclopedia of Type Strains, Phase III (KMG-III): the genomes of soil and plant-associated and newly described type strains.</title>
        <authorList>
            <person name="Whitman W."/>
        </authorList>
    </citation>
    <scope>NUCLEOTIDE SEQUENCE [LARGE SCALE GENOMIC DNA]</scope>
    <source>
        <strain evidence="2 3">CECT 8571</strain>
    </source>
</reference>
<evidence type="ECO:0008006" key="4">
    <source>
        <dbReference type="Google" id="ProtNLM"/>
    </source>
</evidence>
<dbReference type="CDD" id="cd17910">
    <property type="entry name" value="CheC_ClassII"/>
    <property type="match status" value="1"/>
</dbReference>
<dbReference type="EMBL" id="JACHXZ010000001">
    <property type="protein sequence ID" value="MBB3167811.1"/>
    <property type="molecule type" value="Genomic_DNA"/>
</dbReference>
<organism evidence="2 3">
    <name type="scientific">Simiduia aestuariiviva</name>
    <dbReference type="NCBI Taxonomy" id="1510459"/>
    <lineage>
        <taxon>Bacteria</taxon>
        <taxon>Pseudomonadati</taxon>
        <taxon>Pseudomonadota</taxon>
        <taxon>Gammaproteobacteria</taxon>
        <taxon>Cellvibrionales</taxon>
        <taxon>Cellvibrionaceae</taxon>
        <taxon>Simiduia</taxon>
    </lineage>
</organism>
<dbReference type="RefSeq" id="WP_183908849.1">
    <property type="nucleotide sequence ID" value="NZ_JACHXZ010000001.1"/>
</dbReference>
<evidence type="ECO:0000256" key="1">
    <source>
        <dbReference type="ARBA" id="ARBA00022500"/>
    </source>
</evidence>